<feature type="region of interest" description="Disordered" evidence="1">
    <location>
        <begin position="1"/>
        <end position="211"/>
    </location>
</feature>
<evidence type="ECO:0000256" key="1">
    <source>
        <dbReference type="SAM" id="MobiDB-lite"/>
    </source>
</evidence>
<reference evidence="2" key="1">
    <citation type="submission" date="2023-10" db="EMBL/GenBank/DDBJ databases">
        <title>Genome assembly of Pristionchus species.</title>
        <authorList>
            <person name="Yoshida K."/>
            <person name="Sommer R.J."/>
        </authorList>
    </citation>
    <scope>NUCLEOTIDE SEQUENCE</scope>
    <source>
        <strain evidence="2">RS0144</strain>
    </source>
</reference>
<accession>A0AAV5U2W3</accession>
<gene>
    <name evidence="2" type="ORF">PENTCL1PPCAC_23016</name>
</gene>
<sequence>HFSLLPSSHPVLSSPMCLGGRSSKENTQRKLSFTDSIEKKGGNRSKHSVLSDPRSTTTRSGAASSVPLSTTGAASGGPSIYNKKPKTRGGSNEALPVEVTAKSPTRRGSTESAHHEGKGRTHRSTKQTEDDIPTLRDRKESRREGPQQEVTEGADESNWSFMSTKTTTDVKKKPIDRRIVLHSPVRPSAPLPPSRPSPHILRTPSPSHTVPLNEKSAVCLTTTATVQTQRTMDEETLLNTPIEVRLPYPSHYSNSVNSERSKQLPNRYAISRVYSH</sequence>
<comment type="caution">
    <text evidence="2">The sequence shown here is derived from an EMBL/GenBank/DDBJ whole genome shotgun (WGS) entry which is preliminary data.</text>
</comment>
<dbReference type="Proteomes" id="UP001432027">
    <property type="component" value="Unassembled WGS sequence"/>
</dbReference>
<protein>
    <submittedName>
        <fullName evidence="2">Uncharacterized protein</fullName>
    </submittedName>
</protein>
<feature type="compositionally biased region" description="Basic and acidic residues" evidence="1">
    <location>
        <begin position="126"/>
        <end position="146"/>
    </location>
</feature>
<organism evidence="2 3">
    <name type="scientific">Pristionchus entomophagus</name>
    <dbReference type="NCBI Taxonomy" id="358040"/>
    <lineage>
        <taxon>Eukaryota</taxon>
        <taxon>Metazoa</taxon>
        <taxon>Ecdysozoa</taxon>
        <taxon>Nematoda</taxon>
        <taxon>Chromadorea</taxon>
        <taxon>Rhabditida</taxon>
        <taxon>Rhabditina</taxon>
        <taxon>Diplogasteromorpha</taxon>
        <taxon>Diplogasteroidea</taxon>
        <taxon>Neodiplogasteridae</taxon>
        <taxon>Pristionchus</taxon>
    </lineage>
</organism>
<dbReference type="EMBL" id="BTSX01000005">
    <property type="protein sequence ID" value="GMT00842.1"/>
    <property type="molecule type" value="Genomic_DNA"/>
</dbReference>
<feature type="compositionally biased region" description="Low complexity" evidence="1">
    <location>
        <begin position="1"/>
        <end position="15"/>
    </location>
</feature>
<dbReference type="AlphaFoldDB" id="A0AAV5U2W3"/>
<evidence type="ECO:0000313" key="2">
    <source>
        <dbReference type="EMBL" id="GMT00842.1"/>
    </source>
</evidence>
<feature type="compositionally biased region" description="Low complexity" evidence="1">
    <location>
        <begin position="54"/>
        <end position="65"/>
    </location>
</feature>
<evidence type="ECO:0000313" key="3">
    <source>
        <dbReference type="Proteomes" id="UP001432027"/>
    </source>
</evidence>
<name>A0AAV5U2W3_9BILA</name>
<feature type="compositionally biased region" description="Polar residues" evidence="1">
    <location>
        <begin position="157"/>
        <end position="167"/>
    </location>
</feature>
<proteinExistence type="predicted"/>
<feature type="compositionally biased region" description="Pro residues" evidence="1">
    <location>
        <begin position="187"/>
        <end position="196"/>
    </location>
</feature>
<feature type="non-terminal residue" evidence="2">
    <location>
        <position position="1"/>
    </location>
</feature>
<feature type="compositionally biased region" description="Basic and acidic residues" evidence="1">
    <location>
        <begin position="108"/>
        <end position="119"/>
    </location>
</feature>
<keyword evidence="3" id="KW-1185">Reference proteome</keyword>
<feature type="compositionally biased region" description="Basic and acidic residues" evidence="1">
    <location>
        <begin position="168"/>
        <end position="179"/>
    </location>
</feature>